<evidence type="ECO:0000313" key="2">
    <source>
        <dbReference type="Proteomes" id="UP001597196"/>
    </source>
</evidence>
<name>A0ABW4CI91_9LACO</name>
<dbReference type="EMBL" id="JBHTOC010000004">
    <property type="protein sequence ID" value="MFD1429335.1"/>
    <property type="molecule type" value="Genomic_DNA"/>
</dbReference>
<accession>A0ABW4CI91</accession>
<protein>
    <submittedName>
        <fullName evidence="1">SRPBCC family protein</fullName>
    </submittedName>
</protein>
<dbReference type="Pfam" id="PF10604">
    <property type="entry name" value="Polyketide_cyc2"/>
    <property type="match status" value="1"/>
</dbReference>
<dbReference type="InterPro" id="IPR019587">
    <property type="entry name" value="Polyketide_cyclase/dehydratase"/>
</dbReference>
<dbReference type="SUPFAM" id="SSF55961">
    <property type="entry name" value="Bet v1-like"/>
    <property type="match status" value="1"/>
</dbReference>
<dbReference type="RefSeq" id="WP_203626261.1">
    <property type="nucleotide sequence ID" value="NZ_BOLQ01000003.1"/>
</dbReference>
<proteinExistence type="predicted"/>
<gene>
    <name evidence="1" type="ORF">ACFQ4P_03610</name>
</gene>
<sequence length="145" mass="15958">MQDIFSNTVTIAAPVALVKAWLLDPARLNAWNPEITAISPAQPIGRLHITRSGQALNREEDIQIIESDDLIIYASTGGRLAYRLTFQLTDSEDQTVIEEHLLVDGEAHPLLPFELLAPIAKKAFYDNLVRLSILAQADSPAGDDK</sequence>
<evidence type="ECO:0000313" key="1">
    <source>
        <dbReference type="EMBL" id="MFD1429335.1"/>
    </source>
</evidence>
<organism evidence="1 2">
    <name type="scientific">Lacticaseibacillus mingshuiensis</name>
    <dbReference type="NCBI Taxonomy" id="2799574"/>
    <lineage>
        <taxon>Bacteria</taxon>
        <taxon>Bacillati</taxon>
        <taxon>Bacillota</taxon>
        <taxon>Bacilli</taxon>
        <taxon>Lactobacillales</taxon>
        <taxon>Lactobacillaceae</taxon>
        <taxon>Lacticaseibacillus</taxon>
    </lineage>
</organism>
<dbReference type="InterPro" id="IPR023393">
    <property type="entry name" value="START-like_dom_sf"/>
</dbReference>
<dbReference type="Proteomes" id="UP001597196">
    <property type="component" value="Unassembled WGS sequence"/>
</dbReference>
<reference evidence="2" key="1">
    <citation type="journal article" date="2019" name="Int. J. Syst. Evol. Microbiol.">
        <title>The Global Catalogue of Microorganisms (GCM) 10K type strain sequencing project: providing services to taxonomists for standard genome sequencing and annotation.</title>
        <authorList>
            <consortium name="The Broad Institute Genomics Platform"/>
            <consortium name="The Broad Institute Genome Sequencing Center for Infectious Disease"/>
            <person name="Wu L."/>
            <person name="Ma J."/>
        </authorList>
    </citation>
    <scope>NUCLEOTIDE SEQUENCE [LARGE SCALE GENOMIC DNA]</scope>
    <source>
        <strain evidence="2">CCM 8980</strain>
    </source>
</reference>
<dbReference type="Gene3D" id="3.30.530.20">
    <property type="match status" value="1"/>
</dbReference>
<keyword evidence="2" id="KW-1185">Reference proteome</keyword>
<comment type="caution">
    <text evidence="1">The sequence shown here is derived from an EMBL/GenBank/DDBJ whole genome shotgun (WGS) entry which is preliminary data.</text>
</comment>